<dbReference type="AlphaFoldDB" id="A0A0L6JPA7"/>
<proteinExistence type="predicted"/>
<dbReference type="STRING" id="398512.Bccel_2889"/>
<dbReference type="EMBL" id="LGTC01000001">
    <property type="protein sequence ID" value="KNY27618.1"/>
    <property type="molecule type" value="Genomic_DNA"/>
</dbReference>
<evidence type="ECO:0000313" key="2">
    <source>
        <dbReference type="Proteomes" id="UP000036923"/>
    </source>
</evidence>
<keyword evidence="2" id="KW-1185">Reference proteome</keyword>
<accession>A0A0L6JPA7</accession>
<comment type="caution">
    <text evidence="1">The sequence shown here is derived from an EMBL/GenBank/DDBJ whole genome shotgun (WGS) entry which is preliminary data.</text>
</comment>
<name>A0A0L6JPA7_9FIRM</name>
<sequence>MFIEWMPEAPITKQIVHLKSIVDIDTKKVLKASRNSRIYSLGLFYGGIADELIRKGRIKGLKVTYR</sequence>
<protein>
    <submittedName>
        <fullName evidence="1">Uncharacterized protein</fullName>
    </submittedName>
</protein>
<organism evidence="1 2">
    <name type="scientific">Pseudobacteroides cellulosolvens ATCC 35603 = DSM 2933</name>
    <dbReference type="NCBI Taxonomy" id="398512"/>
    <lineage>
        <taxon>Bacteria</taxon>
        <taxon>Bacillati</taxon>
        <taxon>Bacillota</taxon>
        <taxon>Clostridia</taxon>
        <taxon>Eubacteriales</taxon>
        <taxon>Oscillospiraceae</taxon>
        <taxon>Pseudobacteroides</taxon>
    </lineage>
</organism>
<gene>
    <name evidence="1" type="ORF">Bccel_2889</name>
</gene>
<dbReference type="Proteomes" id="UP000036923">
    <property type="component" value="Unassembled WGS sequence"/>
</dbReference>
<reference evidence="2" key="1">
    <citation type="submission" date="2015-07" db="EMBL/GenBank/DDBJ databases">
        <title>Near-Complete Genome Sequence of the Cellulolytic Bacterium Bacteroides (Pseudobacteroides) cellulosolvens ATCC 35603.</title>
        <authorList>
            <person name="Dassa B."/>
            <person name="Utturkar S.M."/>
            <person name="Klingeman D.M."/>
            <person name="Hurt R.A."/>
            <person name="Keller M."/>
            <person name="Xu J."/>
            <person name="Reddy Y.H.K."/>
            <person name="Borovok I."/>
            <person name="Grinberg I.R."/>
            <person name="Lamed R."/>
            <person name="Zhivin O."/>
            <person name="Bayer E.A."/>
            <person name="Brown S.D."/>
        </authorList>
    </citation>
    <scope>NUCLEOTIDE SEQUENCE [LARGE SCALE GENOMIC DNA]</scope>
    <source>
        <strain evidence="2">DSM 2933</strain>
    </source>
</reference>
<evidence type="ECO:0000313" key="1">
    <source>
        <dbReference type="EMBL" id="KNY27618.1"/>
    </source>
</evidence>
<dbReference type="RefSeq" id="WP_036945144.1">
    <property type="nucleotide sequence ID" value="NZ_LGTC01000001.1"/>
</dbReference>